<keyword evidence="2" id="KW-0732">Signal</keyword>
<feature type="chain" id="PRO_5039283378" evidence="2">
    <location>
        <begin position="28"/>
        <end position="272"/>
    </location>
</feature>
<dbReference type="SUPFAM" id="SSF69360">
    <property type="entry name" value="Cell wall binding repeat"/>
    <property type="match status" value="1"/>
</dbReference>
<dbReference type="InterPro" id="IPR002931">
    <property type="entry name" value="Transglutaminase-like"/>
</dbReference>
<dbReference type="InterPro" id="IPR038765">
    <property type="entry name" value="Papain-like_cys_pep_sf"/>
</dbReference>
<feature type="domain" description="Transglutaminase-like" evidence="3">
    <location>
        <begin position="133"/>
        <end position="233"/>
    </location>
</feature>
<protein>
    <submittedName>
        <fullName evidence="4">Lasso peptide biosynthesis protein</fullName>
    </submittedName>
</protein>
<gene>
    <name evidence="4" type="ORF">IAB26_10135</name>
</gene>
<name>A0A9D0ZWY2_9FIRM</name>
<dbReference type="Gene3D" id="2.10.270.10">
    <property type="entry name" value="Cholin Binding"/>
    <property type="match status" value="1"/>
</dbReference>
<dbReference type="EMBL" id="DVFT01000149">
    <property type="protein sequence ID" value="HIQ96910.1"/>
    <property type="molecule type" value="Genomic_DNA"/>
</dbReference>
<dbReference type="SUPFAM" id="SSF54001">
    <property type="entry name" value="Cysteine proteinases"/>
    <property type="match status" value="1"/>
</dbReference>
<sequence>MQKRIVCKKSIFIICCLVLFFSQIESWCVDPGVSDVHAAASENGWRSIGKGRYYYVNGKPAKGLKKIGGYTYYFSKTGVMQKNKWVQFGSYKRYFGSNGRMVKNKRIGLRSINKQGLYKTGMREQAEKMAKKWVDQALKQKKSTTTNLRACYNYLKNCRYTGTTLAFPSAATRYNGWDARYAKDFFSRRSGNCFSYSCGFAFMAKELGYKPKVVVGKAENENGEMNVHAWVEIDGRVYDPEREYSVYHKGVFYGRSYGGMKLRYVKEYSITL</sequence>
<proteinExistence type="predicted"/>
<comment type="caution">
    <text evidence="4">The sequence shown here is derived from an EMBL/GenBank/DDBJ whole genome shotgun (WGS) entry which is preliminary data.</text>
</comment>
<keyword evidence="1" id="KW-0677">Repeat</keyword>
<dbReference type="Pfam" id="PF01841">
    <property type="entry name" value="Transglut_core"/>
    <property type="match status" value="1"/>
</dbReference>
<reference evidence="4" key="1">
    <citation type="submission" date="2020-10" db="EMBL/GenBank/DDBJ databases">
        <authorList>
            <person name="Gilroy R."/>
        </authorList>
    </citation>
    <scope>NUCLEOTIDE SEQUENCE</scope>
    <source>
        <strain evidence="4">ChiSjej3B21-11622</strain>
    </source>
</reference>
<evidence type="ECO:0000313" key="5">
    <source>
        <dbReference type="Proteomes" id="UP000886886"/>
    </source>
</evidence>
<accession>A0A9D0ZWY2</accession>
<dbReference type="Gene3D" id="3.10.620.30">
    <property type="match status" value="1"/>
</dbReference>
<organism evidence="4 5">
    <name type="scientific">Candidatus Limivivens merdigallinarum</name>
    <dbReference type="NCBI Taxonomy" id="2840859"/>
    <lineage>
        <taxon>Bacteria</taxon>
        <taxon>Bacillati</taxon>
        <taxon>Bacillota</taxon>
        <taxon>Clostridia</taxon>
        <taxon>Lachnospirales</taxon>
        <taxon>Lachnospiraceae</taxon>
        <taxon>Lachnospiraceae incertae sedis</taxon>
        <taxon>Candidatus Limivivens</taxon>
    </lineage>
</organism>
<dbReference type="Pfam" id="PF19127">
    <property type="entry name" value="Choline_bind_3"/>
    <property type="match status" value="1"/>
</dbReference>
<reference evidence="4" key="2">
    <citation type="journal article" date="2021" name="PeerJ">
        <title>Extensive microbial diversity within the chicken gut microbiome revealed by metagenomics and culture.</title>
        <authorList>
            <person name="Gilroy R."/>
            <person name="Ravi A."/>
            <person name="Getino M."/>
            <person name="Pursley I."/>
            <person name="Horton D.L."/>
            <person name="Alikhan N.F."/>
            <person name="Baker D."/>
            <person name="Gharbi K."/>
            <person name="Hall N."/>
            <person name="Watson M."/>
            <person name="Adriaenssens E.M."/>
            <person name="Foster-Nyarko E."/>
            <person name="Jarju S."/>
            <person name="Secka A."/>
            <person name="Antonio M."/>
            <person name="Oren A."/>
            <person name="Chaudhuri R.R."/>
            <person name="La Ragione R."/>
            <person name="Hildebrand F."/>
            <person name="Pallen M.J."/>
        </authorList>
    </citation>
    <scope>NUCLEOTIDE SEQUENCE</scope>
    <source>
        <strain evidence="4">ChiSjej3B21-11622</strain>
    </source>
</reference>
<feature type="signal peptide" evidence="2">
    <location>
        <begin position="1"/>
        <end position="27"/>
    </location>
</feature>
<dbReference type="InterPro" id="IPR018337">
    <property type="entry name" value="Cell_wall/Cho-bd_repeat"/>
</dbReference>
<evidence type="ECO:0000256" key="2">
    <source>
        <dbReference type="SAM" id="SignalP"/>
    </source>
</evidence>
<dbReference type="AlphaFoldDB" id="A0A9D0ZWY2"/>
<evidence type="ECO:0000313" key="4">
    <source>
        <dbReference type="EMBL" id="HIQ96910.1"/>
    </source>
</evidence>
<evidence type="ECO:0000259" key="3">
    <source>
        <dbReference type="Pfam" id="PF01841"/>
    </source>
</evidence>
<dbReference type="Proteomes" id="UP000886886">
    <property type="component" value="Unassembled WGS sequence"/>
</dbReference>
<evidence type="ECO:0000256" key="1">
    <source>
        <dbReference type="ARBA" id="ARBA00022737"/>
    </source>
</evidence>